<proteinExistence type="predicted"/>
<evidence type="ECO:0000313" key="1">
    <source>
        <dbReference type="EMBL" id="KAF9606518.1"/>
    </source>
</evidence>
<dbReference type="AlphaFoldDB" id="A0A835LSH2"/>
<keyword evidence="2" id="KW-1185">Reference proteome</keyword>
<gene>
    <name evidence="1" type="ORF">IFM89_025891</name>
</gene>
<name>A0A835LSH2_9MAGN</name>
<dbReference type="Proteomes" id="UP000631114">
    <property type="component" value="Unassembled WGS sequence"/>
</dbReference>
<protein>
    <submittedName>
        <fullName evidence="1">Uncharacterized protein</fullName>
    </submittedName>
</protein>
<organism evidence="1 2">
    <name type="scientific">Coptis chinensis</name>
    <dbReference type="NCBI Taxonomy" id="261450"/>
    <lineage>
        <taxon>Eukaryota</taxon>
        <taxon>Viridiplantae</taxon>
        <taxon>Streptophyta</taxon>
        <taxon>Embryophyta</taxon>
        <taxon>Tracheophyta</taxon>
        <taxon>Spermatophyta</taxon>
        <taxon>Magnoliopsida</taxon>
        <taxon>Ranunculales</taxon>
        <taxon>Ranunculaceae</taxon>
        <taxon>Coptidoideae</taxon>
        <taxon>Coptis</taxon>
    </lineage>
</organism>
<accession>A0A835LSH2</accession>
<reference evidence="1 2" key="1">
    <citation type="submission" date="2020-10" db="EMBL/GenBank/DDBJ databases">
        <title>The Coptis chinensis genome and diversification of protoberbering-type alkaloids.</title>
        <authorList>
            <person name="Wang B."/>
            <person name="Shu S."/>
            <person name="Song C."/>
            <person name="Liu Y."/>
        </authorList>
    </citation>
    <scope>NUCLEOTIDE SEQUENCE [LARGE SCALE GENOMIC DNA]</scope>
    <source>
        <strain evidence="1">HL-2020</strain>
        <tissue evidence="1">Leaf</tissue>
    </source>
</reference>
<evidence type="ECO:0000313" key="2">
    <source>
        <dbReference type="Proteomes" id="UP000631114"/>
    </source>
</evidence>
<dbReference type="EMBL" id="JADFTS010000005">
    <property type="protein sequence ID" value="KAF9606518.1"/>
    <property type="molecule type" value="Genomic_DNA"/>
</dbReference>
<comment type="caution">
    <text evidence="1">The sequence shown here is derived from an EMBL/GenBank/DDBJ whole genome shotgun (WGS) entry which is preliminary data.</text>
</comment>
<sequence>MVECTMDERRDLELLLESYGLRFFKSGFKNEVEWLHISSTWQECNFGADARKGASLPKGHTQWWDGRPDFLAARIEHQDMA</sequence>